<evidence type="ECO:0000256" key="4">
    <source>
        <dbReference type="ARBA" id="ARBA00022833"/>
    </source>
</evidence>
<dbReference type="PANTHER" id="PTHR43794:SF11">
    <property type="entry name" value="AMIDOHYDROLASE-RELATED DOMAIN-CONTAINING PROTEIN"/>
    <property type="match status" value="1"/>
</dbReference>
<evidence type="ECO:0000256" key="1">
    <source>
        <dbReference type="ARBA" id="ARBA00006745"/>
    </source>
</evidence>
<gene>
    <name evidence="7" type="ORF">FSC10_07665</name>
</gene>
<dbReference type="GO" id="GO:0016810">
    <property type="term" value="F:hydrolase activity, acting on carbon-nitrogen (but not peptide) bonds"/>
    <property type="evidence" value="ECO:0007669"/>
    <property type="project" value="InterPro"/>
</dbReference>
<dbReference type="SUPFAM" id="SSF51556">
    <property type="entry name" value="Metallo-dependent hydrolases"/>
    <property type="match status" value="1"/>
</dbReference>
<proteinExistence type="inferred from homology"/>
<evidence type="ECO:0000259" key="6">
    <source>
        <dbReference type="Pfam" id="PF22039"/>
    </source>
</evidence>
<dbReference type="GO" id="GO:0046872">
    <property type="term" value="F:metal ion binding"/>
    <property type="evidence" value="ECO:0007669"/>
    <property type="project" value="UniProtKB-KW"/>
</dbReference>
<dbReference type="InterPro" id="IPR050287">
    <property type="entry name" value="MTA/SAH_deaminase"/>
</dbReference>
<dbReference type="EMBL" id="CP044463">
    <property type="protein sequence ID" value="QIC67252.1"/>
    <property type="molecule type" value="Genomic_DNA"/>
</dbReference>
<organism evidence="7 8">
    <name type="scientific">Acinetobacter schindleri</name>
    <dbReference type="NCBI Taxonomy" id="108981"/>
    <lineage>
        <taxon>Bacteria</taxon>
        <taxon>Pseudomonadati</taxon>
        <taxon>Pseudomonadota</taxon>
        <taxon>Gammaproteobacteria</taxon>
        <taxon>Moraxellales</taxon>
        <taxon>Moraxellaceae</taxon>
        <taxon>Acinetobacter</taxon>
    </lineage>
</organism>
<evidence type="ECO:0000313" key="8">
    <source>
        <dbReference type="Proteomes" id="UP000503505"/>
    </source>
</evidence>
<dbReference type="InterPro" id="IPR011059">
    <property type="entry name" value="Metal-dep_hydrolase_composite"/>
</dbReference>
<comment type="similarity">
    <text evidence="1">Belongs to the metallo-dependent hydrolases superfamily. ATZ/TRZ family.</text>
</comment>
<protein>
    <submittedName>
        <fullName evidence="7">Amidohydrolase</fullName>
    </submittedName>
</protein>
<dbReference type="CDD" id="cd01298">
    <property type="entry name" value="ATZ_TRZ_like"/>
    <property type="match status" value="1"/>
</dbReference>
<dbReference type="Pfam" id="PF22039">
    <property type="entry name" value="HUTI_composite_bact"/>
    <property type="match status" value="1"/>
</dbReference>
<dbReference type="SUPFAM" id="SSF51338">
    <property type="entry name" value="Composite domain of metallo-dependent hydrolases"/>
    <property type="match status" value="1"/>
</dbReference>
<name>A0AAE6WVN4_9GAMM</name>
<dbReference type="Proteomes" id="UP000503505">
    <property type="component" value="Chromosome"/>
</dbReference>
<reference evidence="7 8" key="1">
    <citation type="submission" date="2019-09" db="EMBL/GenBank/DDBJ databases">
        <title>Non-baumannii Acinetobacter spp. carrying blaNDM-1 isolated in China.</title>
        <authorList>
            <person name="Cui C."/>
            <person name="Chen C."/>
            <person name="Sun J."/>
            <person name="Liu Y."/>
        </authorList>
    </citation>
    <scope>NUCLEOTIDE SEQUENCE [LARGE SCALE GENOMIC DNA]</scope>
    <source>
        <strain evidence="7 8">HZE23-1</strain>
    </source>
</reference>
<dbReference type="InterPro" id="IPR006680">
    <property type="entry name" value="Amidohydro-rel"/>
</dbReference>
<evidence type="ECO:0000256" key="3">
    <source>
        <dbReference type="ARBA" id="ARBA00022801"/>
    </source>
</evidence>
<evidence type="ECO:0000313" key="7">
    <source>
        <dbReference type="EMBL" id="QIC67252.1"/>
    </source>
</evidence>
<dbReference type="PANTHER" id="PTHR43794">
    <property type="entry name" value="AMINOHYDROLASE SSNA-RELATED"/>
    <property type="match status" value="1"/>
</dbReference>
<dbReference type="InterPro" id="IPR054418">
    <property type="entry name" value="MQNX/HUTI_composite_N"/>
</dbReference>
<keyword evidence="3" id="KW-0378">Hydrolase</keyword>
<sequence length="461" mass="51071">MKIVAAAYVLTMNSQNECIKNGAILIEGDRIKAIGTKTELTQKYPNVIVRDYPEALLMPGLINTHCHSGLLRGTAEGLPVWDWLEQFIDPMHRVLQPEDAKAASYLCYAEALLSGTTTIVDMWRYMDGSAEAAQQLGIRAILVPYVAEHPDHDYFETLKTNEALINRWHQQSHGQIQVWVGLEHLFYAEPHALKRIQSLCQDYQTGFHTHSNESQFDVQENLRRHGVRPIQTLEQLGLLDLPHTLLAHCVWADSNEIQILKEHNVGVAHNPVSNMKLASGAAPVLDMLKQGIAVGLGTDGEKENNNLDMFEEMKTASLLAKFSSLDAAALDAWSVCQMATCLGAKALGMQDQIGSLQVGKLADIIAVDIATPRMTPLVDEGRLFNLYTNLVHAVQGQDVIMTMVGGKIVTEGGQLLNADLQSLIDEVNRVTPLLFKRRDAWMAHTGKAINELNRNSAEETE</sequence>
<dbReference type="Gene3D" id="3.20.20.140">
    <property type="entry name" value="Metal-dependent hydrolases"/>
    <property type="match status" value="1"/>
</dbReference>
<evidence type="ECO:0000256" key="2">
    <source>
        <dbReference type="ARBA" id="ARBA00022723"/>
    </source>
</evidence>
<keyword evidence="2" id="KW-0479">Metal-binding</keyword>
<dbReference type="RefSeq" id="WP_163171341.1">
    <property type="nucleotide sequence ID" value="NZ_CP044463.1"/>
</dbReference>
<accession>A0AAE6WVN4</accession>
<feature type="domain" description="Amidohydrolase-related" evidence="5">
    <location>
        <begin position="57"/>
        <end position="409"/>
    </location>
</feature>
<evidence type="ECO:0000259" key="5">
    <source>
        <dbReference type="Pfam" id="PF01979"/>
    </source>
</evidence>
<dbReference type="Pfam" id="PF01979">
    <property type="entry name" value="Amidohydro_1"/>
    <property type="match status" value="1"/>
</dbReference>
<dbReference type="AlphaFoldDB" id="A0AAE6WVN4"/>
<dbReference type="InterPro" id="IPR032466">
    <property type="entry name" value="Metal_Hydrolase"/>
</dbReference>
<keyword evidence="4" id="KW-0862">Zinc</keyword>
<dbReference type="Gene3D" id="2.30.40.10">
    <property type="entry name" value="Urease, subunit C, domain 1"/>
    <property type="match status" value="1"/>
</dbReference>
<feature type="domain" description="Aminodeoxyfutalosine deaminase/Imidazolonepropionase-like composite" evidence="6">
    <location>
        <begin position="22"/>
        <end position="45"/>
    </location>
</feature>